<sequence>MDNCERTVFLILNCVIKFCPCWASVIHNFGYSHHQH</sequence>
<organism evidence="1">
    <name type="scientific">Rhizophora mucronata</name>
    <name type="common">Asiatic mangrove</name>
    <dbReference type="NCBI Taxonomy" id="61149"/>
    <lineage>
        <taxon>Eukaryota</taxon>
        <taxon>Viridiplantae</taxon>
        <taxon>Streptophyta</taxon>
        <taxon>Embryophyta</taxon>
        <taxon>Tracheophyta</taxon>
        <taxon>Spermatophyta</taxon>
        <taxon>Magnoliopsida</taxon>
        <taxon>eudicotyledons</taxon>
        <taxon>Gunneridae</taxon>
        <taxon>Pentapetalae</taxon>
        <taxon>rosids</taxon>
        <taxon>fabids</taxon>
        <taxon>Malpighiales</taxon>
        <taxon>Rhizophoraceae</taxon>
        <taxon>Rhizophora</taxon>
    </lineage>
</organism>
<dbReference type="AlphaFoldDB" id="A0A2P2R2J9"/>
<name>A0A2P2R2J9_RHIMU</name>
<proteinExistence type="predicted"/>
<protein>
    <submittedName>
        <fullName evidence="1">Uncharacterized protein</fullName>
    </submittedName>
</protein>
<accession>A0A2P2R2J9</accession>
<reference evidence="1" key="1">
    <citation type="submission" date="2018-02" db="EMBL/GenBank/DDBJ databases">
        <title>Rhizophora mucronata_Transcriptome.</title>
        <authorList>
            <person name="Meera S.P."/>
            <person name="Sreeshan A."/>
            <person name="Augustine A."/>
        </authorList>
    </citation>
    <scope>NUCLEOTIDE SEQUENCE</scope>
    <source>
        <tissue evidence="1">Leaf</tissue>
    </source>
</reference>
<dbReference type="EMBL" id="GGEC01092870">
    <property type="protein sequence ID" value="MBX73354.1"/>
    <property type="molecule type" value="Transcribed_RNA"/>
</dbReference>
<evidence type="ECO:0000313" key="1">
    <source>
        <dbReference type="EMBL" id="MBX73354.1"/>
    </source>
</evidence>